<gene>
    <name evidence="2" type="ORF">ACFQ4H_24210</name>
</gene>
<keyword evidence="1" id="KW-0175">Coiled coil</keyword>
<feature type="coiled-coil region" evidence="1">
    <location>
        <begin position="34"/>
        <end position="68"/>
    </location>
</feature>
<evidence type="ECO:0000256" key="1">
    <source>
        <dbReference type="SAM" id="Coils"/>
    </source>
</evidence>
<comment type="caution">
    <text evidence="2">The sequence shown here is derived from an EMBL/GenBank/DDBJ whole genome shotgun (WGS) entry which is preliminary data.</text>
</comment>
<sequence length="313" mass="32571">MINFRYHVVSLTAVFLALAIGLIVGTAALNGPVADSLNERVAMLSKSNDQWREKVADLEKELSLEEDFAVEAAQIMLPNTLTGRRILVLGLPSGRDYVEGVLEMLRLTGATITGRVDILDKFVDPDNNDALLELALRAAQPTVPATGLPGNSDGAETSSALLASGLLDSAPGAPAVTEPDRRALLNAYSNAGYLTVDGKVSGPAEAVVVVSGQAYVDKNADKKDLSVVRMVAQFDKAASLVVAGSGSADGNIVATVRKQPNLAQSISTVDNSNTPQGQLTVALATVEQVATKRVGHYGIGAGRASLLPPKSTS</sequence>
<dbReference type="EMBL" id="JBHTMP010000044">
    <property type="protein sequence ID" value="MFD1324196.1"/>
    <property type="molecule type" value="Genomic_DNA"/>
</dbReference>
<organism evidence="2 3">
    <name type="scientific">Micromonospora sonneratiae</name>
    <dbReference type="NCBI Taxonomy" id="1184706"/>
    <lineage>
        <taxon>Bacteria</taxon>
        <taxon>Bacillati</taxon>
        <taxon>Actinomycetota</taxon>
        <taxon>Actinomycetes</taxon>
        <taxon>Micromonosporales</taxon>
        <taxon>Micromonosporaceae</taxon>
        <taxon>Micromonospora</taxon>
    </lineage>
</organism>
<accession>A0ABW3YIF3</accession>
<name>A0ABW3YIF3_9ACTN</name>
<evidence type="ECO:0000313" key="3">
    <source>
        <dbReference type="Proteomes" id="UP001597260"/>
    </source>
</evidence>
<proteinExistence type="predicted"/>
<reference evidence="3" key="1">
    <citation type="journal article" date="2019" name="Int. J. Syst. Evol. Microbiol.">
        <title>The Global Catalogue of Microorganisms (GCM) 10K type strain sequencing project: providing services to taxonomists for standard genome sequencing and annotation.</title>
        <authorList>
            <consortium name="The Broad Institute Genomics Platform"/>
            <consortium name="The Broad Institute Genome Sequencing Center for Infectious Disease"/>
            <person name="Wu L."/>
            <person name="Ma J."/>
        </authorList>
    </citation>
    <scope>NUCLEOTIDE SEQUENCE [LARGE SCALE GENOMIC DNA]</scope>
    <source>
        <strain evidence="3">JCM 31037</strain>
    </source>
</reference>
<keyword evidence="3" id="KW-1185">Reference proteome</keyword>
<dbReference type="Pfam" id="PF11382">
    <property type="entry name" value="MctB"/>
    <property type="match status" value="1"/>
</dbReference>
<dbReference type="RefSeq" id="WP_377574433.1">
    <property type="nucleotide sequence ID" value="NZ_JBHTMP010000044.1"/>
</dbReference>
<protein>
    <submittedName>
        <fullName evidence="2">Copper transporter</fullName>
    </submittedName>
</protein>
<dbReference type="InterPro" id="IPR021522">
    <property type="entry name" value="MctB"/>
</dbReference>
<evidence type="ECO:0000313" key="2">
    <source>
        <dbReference type="EMBL" id="MFD1324196.1"/>
    </source>
</evidence>
<dbReference type="Proteomes" id="UP001597260">
    <property type="component" value="Unassembled WGS sequence"/>
</dbReference>